<proteinExistence type="predicted"/>
<reference evidence="1 2" key="1">
    <citation type="submission" date="2015-06" db="EMBL/GenBank/DDBJ databases">
        <title>Genome sequence of Pseudoalteromonas peptidolytica.</title>
        <authorList>
            <person name="Xie B.-B."/>
            <person name="Rong J.-C."/>
            <person name="Qin Q.-L."/>
            <person name="Zhang Y.-Z."/>
        </authorList>
    </citation>
    <scope>NUCLEOTIDE SEQUENCE [LARGE SCALE GENOMIC DNA]</scope>
    <source>
        <strain evidence="1 2">F12-50-A1</strain>
    </source>
</reference>
<keyword evidence="2" id="KW-1185">Reference proteome</keyword>
<dbReference type="AlphaFoldDB" id="A0A8I0MVB2"/>
<gene>
    <name evidence="1" type="ORF">PPEP_a0808</name>
</gene>
<dbReference type="Proteomes" id="UP000660708">
    <property type="component" value="Unassembled WGS sequence"/>
</dbReference>
<protein>
    <submittedName>
        <fullName evidence="1">Uncharacterized protein</fullName>
    </submittedName>
</protein>
<organism evidence="1 2">
    <name type="scientific">Pseudoalteromonas peptidolytica F12-50-A1</name>
    <dbReference type="NCBI Taxonomy" id="1315280"/>
    <lineage>
        <taxon>Bacteria</taxon>
        <taxon>Pseudomonadati</taxon>
        <taxon>Pseudomonadota</taxon>
        <taxon>Gammaproteobacteria</taxon>
        <taxon>Alteromonadales</taxon>
        <taxon>Pseudoalteromonadaceae</taxon>
        <taxon>Pseudoalteromonas</taxon>
    </lineage>
</organism>
<accession>A0A8I0MVB2</accession>
<comment type="caution">
    <text evidence="1">The sequence shown here is derived from an EMBL/GenBank/DDBJ whole genome shotgun (WGS) entry which is preliminary data.</text>
</comment>
<dbReference type="EMBL" id="AQHF01000020">
    <property type="protein sequence ID" value="MBE0345839.1"/>
    <property type="molecule type" value="Genomic_DNA"/>
</dbReference>
<evidence type="ECO:0000313" key="1">
    <source>
        <dbReference type="EMBL" id="MBE0345839.1"/>
    </source>
</evidence>
<evidence type="ECO:0000313" key="2">
    <source>
        <dbReference type="Proteomes" id="UP000660708"/>
    </source>
</evidence>
<sequence length="54" mass="6185">MSITRQKFCYLFVLNKKFLTLLASGLLLQIEQVLSQIGIIYLPSHPKFTLSSKL</sequence>
<name>A0A8I0MVB2_9GAMM</name>